<keyword evidence="2" id="KW-1185">Reference proteome</keyword>
<dbReference type="AlphaFoldDB" id="A0A4R3HYY0"/>
<evidence type="ECO:0000313" key="1">
    <source>
        <dbReference type="EMBL" id="TCS38442.1"/>
    </source>
</evidence>
<evidence type="ECO:0000313" key="2">
    <source>
        <dbReference type="Proteomes" id="UP000295382"/>
    </source>
</evidence>
<proteinExistence type="predicted"/>
<comment type="caution">
    <text evidence="1">The sequence shown here is derived from an EMBL/GenBank/DDBJ whole genome shotgun (WGS) entry which is preliminary data.</text>
</comment>
<name>A0A4R3HYY0_PAULE</name>
<gene>
    <name evidence="1" type="ORF">EDC30_102181</name>
</gene>
<protein>
    <submittedName>
        <fullName evidence="1">Uncharacterized protein</fullName>
    </submittedName>
</protein>
<dbReference type="Proteomes" id="UP000295382">
    <property type="component" value="Unassembled WGS sequence"/>
</dbReference>
<organism evidence="1 2">
    <name type="scientific">Paucimonas lemoignei</name>
    <name type="common">Pseudomonas lemoignei</name>
    <dbReference type="NCBI Taxonomy" id="29443"/>
    <lineage>
        <taxon>Bacteria</taxon>
        <taxon>Pseudomonadati</taxon>
        <taxon>Pseudomonadota</taxon>
        <taxon>Betaproteobacteria</taxon>
        <taxon>Burkholderiales</taxon>
        <taxon>Burkholderiaceae</taxon>
        <taxon>Paucimonas</taxon>
    </lineage>
</organism>
<dbReference type="EMBL" id="SLZQ01000002">
    <property type="protein sequence ID" value="TCS38442.1"/>
    <property type="molecule type" value="Genomic_DNA"/>
</dbReference>
<sequence length="93" mass="9965">MRMTLAHKHDSAWDMGDFAYDLGDTMENGKAKAASLGIHPCSDEYAAFITAFSRRVRLKQVSPLKVAANAGAIEQAQGDAEANGAPDMLRAVL</sequence>
<reference evidence="1 2" key="1">
    <citation type="submission" date="2019-03" db="EMBL/GenBank/DDBJ databases">
        <title>Genomic Encyclopedia of Type Strains, Phase IV (KMG-IV): sequencing the most valuable type-strain genomes for metagenomic binning, comparative biology and taxonomic classification.</title>
        <authorList>
            <person name="Goeker M."/>
        </authorList>
    </citation>
    <scope>NUCLEOTIDE SEQUENCE [LARGE SCALE GENOMIC DNA]</scope>
    <source>
        <strain evidence="1 2">DSM 7445</strain>
    </source>
</reference>
<accession>A0A4R3HYY0</accession>